<feature type="binding site" evidence="10">
    <location>
        <position position="307"/>
    </location>
    <ligand>
        <name>Zn(2+)</name>
        <dbReference type="ChEBI" id="CHEBI:29105"/>
    </ligand>
</feature>
<feature type="domain" description="EngC GTPase" evidence="12">
    <location>
        <begin position="119"/>
        <end position="269"/>
    </location>
</feature>
<proteinExistence type="inferred from homology"/>
<comment type="subunit">
    <text evidence="10">Monomer. Associates with 30S ribosomal subunit, binds 16S rRNA.</text>
</comment>
<dbReference type="SUPFAM" id="SSF52540">
    <property type="entry name" value="P-loop containing nucleoside triphosphate hydrolases"/>
    <property type="match status" value="1"/>
</dbReference>
<dbReference type="HAMAP" id="MF_01820">
    <property type="entry name" value="GTPase_RsgA"/>
    <property type="match status" value="1"/>
</dbReference>
<gene>
    <name evidence="10 14" type="primary">rsgA</name>
    <name evidence="14" type="ORF">GCM10008024_28500</name>
    <name evidence="15" type="ORF">SAMN05444006_14113</name>
</gene>
<organism evidence="14 17">
    <name type="scientific">Allgaiera indica</name>
    <dbReference type="NCBI Taxonomy" id="765699"/>
    <lineage>
        <taxon>Bacteria</taxon>
        <taxon>Pseudomonadati</taxon>
        <taxon>Pseudomonadota</taxon>
        <taxon>Alphaproteobacteria</taxon>
        <taxon>Rhodobacterales</taxon>
        <taxon>Paracoccaceae</taxon>
        <taxon>Allgaiera</taxon>
    </lineage>
</organism>
<sequence length="355" mass="38363">MHPPGAKATYAPVTQSFNQPPLSLTALGWSAFFGDQLEPDETGFARLRIATVHRSRLTAESEAGPVRINLPIHANTTDFAVGDWVLADAETHMFRRRLERKALLQRRTEGARTQQLIAANVDTLFIVTSCNDDFNPARLERYLALANEAGTNSVIVLTKVDQVADAARYQQEAAALQRGLTVVTLNAKAPDAATVLAPWCGLGQTVALVGSSGVGKSTLLNTLAAKSREDAQPTGGIREGDAKGRHTTTSRSLHAIAGGGWVIDTPGMRTLHVSDVAAGLETLFAEITELAPHCRFRDCTHAHEPGCAVQAAIRAGTLDPARLDRWRKLLKENHTNTPVQSGPRGNKILGRRKRR</sequence>
<keyword evidence="3 10" id="KW-0479">Metal-binding</keyword>
<evidence type="ECO:0000256" key="7">
    <source>
        <dbReference type="ARBA" id="ARBA00022833"/>
    </source>
</evidence>
<evidence type="ECO:0000313" key="14">
    <source>
        <dbReference type="EMBL" id="GHE03811.1"/>
    </source>
</evidence>
<dbReference type="InterPro" id="IPR027417">
    <property type="entry name" value="P-loop_NTPase"/>
</dbReference>
<dbReference type="GO" id="GO:0005525">
    <property type="term" value="F:GTP binding"/>
    <property type="evidence" value="ECO:0007669"/>
    <property type="project" value="UniProtKB-UniRule"/>
</dbReference>
<dbReference type="EMBL" id="FNOB01000041">
    <property type="protein sequence ID" value="SDX90639.1"/>
    <property type="molecule type" value="Genomic_DNA"/>
</dbReference>
<dbReference type="InterPro" id="IPR004881">
    <property type="entry name" value="Ribosome_biogen_GTPase_RsgA"/>
</dbReference>
<keyword evidence="2 10" id="KW-0690">Ribosome biogenesis</keyword>
<evidence type="ECO:0000256" key="10">
    <source>
        <dbReference type="HAMAP-Rule" id="MF_01820"/>
    </source>
</evidence>
<comment type="similarity">
    <text evidence="10">Belongs to the TRAFAC class YlqF/YawG GTPase family. RsgA subfamily.</text>
</comment>
<evidence type="ECO:0000256" key="3">
    <source>
        <dbReference type="ARBA" id="ARBA00022723"/>
    </source>
</evidence>
<dbReference type="EC" id="3.6.1.-" evidence="10"/>
<protein>
    <recommendedName>
        <fullName evidence="10">Small ribosomal subunit biogenesis GTPase RsgA</fullName>
        <ecNumber evidence="10">3.6.1.-</ecNumber>
    </recommendedName>
</protein>
<evidence type="ECO:0000256" key="6">
    <source>
        <dbReference type="ARBA" id="ARBA00022801"/>
    </source>
</evidence>
<feature type="binding site" evidence="10">
    <location>
        <position position="294"/>
    </location>
    <ligand>
        <name>Zn(2+)</name>
        <dbReference type="ChEBI" id="CHEBI:29105"/>
    </ligand>
</feature>
<keyword evidence="1 10" id="KW-0963">Cytoplasm</keyword>
<evidence type="ECO:0000313" key="16">
    <source>
        <dbReference type="Proteomes" id="UP000199541"/>
    </source>
</evidence>
<dbReference type="InterPro" id="IPR030378">
    <property type="entry name" value="G_CP_dom"/>
</dbReference>
<comment type="cofactor">
    <cofactor evidence="10">
        <name>Zn(2+)</name>
        <dbReference type="ChEBI" id="CHEBI:29105"/>
    </cofactor>
    <text evidence="10">Binds 1 zinc ion per subunit.</text>
</comment>
<dbReference type="AlphaFoldDB" id="A0AAN5A171"/>
<dbReference type="CDD" id="cd01854">
    <property type="entry name" value="YjeQ_EngC"/>
    <property type="match status" value="1"/>
</dbReference>
<dbReference type="PANTHER" id="PTHR32120">
    <property type="entry name" value="SMALL RIBOSOMAL SUBUNIT BIOGENESIS GTPASE RSGA"/>
    <property type="match status" value="1"/>
</dbReference>
<comment type="caution">
    <text evidence="14">The sequence shown here is derived from an EMBL/GenBank/DDBJ whole genome shotgun (WGS) entry which is preliminary data.</text>
</comment>
<dbReference type="PROSITE" id="PS50936">
    <property type="entry name" value="ENGC_GTPASE"/>
    <property type="match status" value="1"/>
</dbReference>
<dbReference type="NCBIfam" id="TIGR00157">
    <property type="entry name" value="ribosome small subunit-dependent GTPase A"/>
    <property type="match status" value="1"/>
</dbReference>
<keyword evidence="8 10" id="KW-0694">RNA-binding</keyword>
<evidence type="ECO:0000256" key="5">
    <source>
        <dbReference type="ARBA" id="ARBA00022741"/>
    </source>
</evidence>
<dbReference type="GO" id="GO:0019843">
    <property type="term" value="F:rRNA binding"/>
    <property type="evidence" value="ECO:0007669"/>
    <property type="project" value="UniProtKB-KW"/>
</dbReference>
<dbReference type="EMBL" id="BNAB01000014">
    <property type="protein sequence ID" value="GHE03811.1"/>
    <property type="molecule type" value="Genomic_DNA"/>
</dbReference>
<comment type="subcellular location">
    <subcellularLocation>
        <location evidence="10">Cytoplasm</location>
    </subcellularLocation>
</comment>
<evidence type="ECO:0000256" key="11">
    <source>
        <dbReference type="SAM" id="MobiDB-lite"/>
    </source>
</evidence>
<feature type="region of interest" description="Disordered" evidence="11">
    <location>
        <begin position="332"/>
        <end position="355"/>
    </location>
</feature>
<dbReference type="Gene3D" id="1.10.40.50">
    <property type="entry name" value="Probable gtpase engc, domain 3"/>
    <property type="match status" value="1"/>
</dbReference>
<comment type="function">
    <text evidence="10">One of several proteins that assist in the late maturation steps of the functional core of the 30S ribosomal subunit. Helps release RbfA from mature subunits. May play a role in the assembly of ribosomal proteins into the subunit. Circularly permuted GTPase that catalyzes slow GTP hydrolysis, GTPase activity is stimulated by the 30S ribosomal subunit.</text>
</comment>
<feature type="binding site" evidence="10">
    <location>
        <begin position="158"/>
        <end position="161"/>
    </location>
    <ligand>
        <name>GTP</name>
        <dbReference type="ChEBI" id="CHEBI:37565"/>
    </ligand>
</feature>
<keyword evidence="5 10" id="KW-0547">Nucleotide-binding</keyword>
<dbReference type="Gene3D" id="3.40.50.300">
    <property type="entry name" value="P-loop containing nucleotide triphosphate hydrolases"/>
    <property type="match status" value="1"/>
</dbReference>
<keyword evidence="9 10" id="KW-0342">GTP-binding</keyword>
<reference evidence="15 16" key="2">
    <citation type="submission" date="2016-10" db="EMBL/GenBank/DDBJ databases">
        <authorList>
            <person name="Varghese N."/>
            <person name="Submissions S."/>
        </authorList>
    </citation>
    <scope>NUCLEOTIDE SEQUENCE [LARGE SCALE GENOMIC DNA]</scope>
    <source>
        <strain evidence="15 16">DSM 24802</strain>
    </source>
</reference>
<keyword evidence="6 10" id="KW-0378">Hydrolase</keyword>
<reference evidence="14" key="3">
    <citation type="submission" date="2023-06" db="EMBL/GenBank/DDBJ databases">
        <authorList>
            <person name="Sun Q."/>
            <person name="Zhou Y."/>
        </authorList>
    </citation>
    <scope>NUCLEOTIDE SEQUENCE</scope>
    <source>
        <strain evidence="14">CGMCC 1.10859</strain>
    </source>
</reference>
<reference evidence="14" key="1">
    <citation type="journal article" date="2014" name="Int. J. Syst. Evol. Microbiol.">
        <title>Complete genome sequence of Corynebacterium casei LMG S-19264T (=DSM 44701T), isolated from a smear-ripened cheese.</title>
        <authorList>
            <consortium name="US DOE Joint Genome Institute (JGI-PGF)"/>
            <person name="Walter F."/>
            <person name="Albersmeier A."/>
            <person name="Kalinowski J."/>
            <person name="Ruckert C."/>
        </authorList>
    </citation>
    <scope>NUCLEOTIDE SEQUENCE</scope>
    <source>
        <strain evidence="14">CGMCC 1.10859</strain>
    </source>
</reference>
<evidence type="ECO:0000256" key="8">
    <source>
        <dbReference type="ARBA" id="ARBA00022884"/>
    </source>
</evidence>
<evidence type="ECO:0000256" key="4">
    <source>
        <dbReference type="ARBA" id="ARBA00022730"/>
    </source>
</evidence>
<feature type="domain" description="CP-type G" evidence="13">
    <location>
        <begin position="113"/>
        <end position="271"/>
    </location>
</feature>
<feature type="region of interest" description="Disordered" evidence="11">
    <location>
        <begin position="230"/>
        <end position="250"/>
    </location>
</feature>
<dbReference type="PANTHER" id="PTHR32120:SF10">
    <property type="entry name" value="SMALL RIBOSOMAL SUBUNIT BIOGENESIS GTPASE RSGA"/>
    <property type="match status" value="1"/>
</dbReference>
<keyword evidence="7 10" id="KW-0862">Zinc</keyword>
<dbReference type="GO" id="GO:0005737">
    <property type="term" value="C:cytoplasm"/>
    <property type="evidence" value="ECO:0007669"/>
    <property type="project" value="UniProtKB-SubCell"/>
</dbReference>
<dbReference type="Proteomes" id="UP000199541">
    <property type="component" value="Unassembled WGS sequence"/>
</dbReference>
<feature type="binding site" evidence="10">
    <location>
        <begin position="210"/>
        <end position="218"/>
    </location>
    <ligand>
        <name>GTP</name>
        <dbReference type="ChEBI" id="CHEBI:37565"/>
    </ligand>
</feature>
<evidence type="ECO:0000259" key="12">
    <source>
        <dbReference type="PROSITE" id="PS50936"/>
    </source>
</evidence>
<feature type="binding site" evidence="10">
    <location>
        <position position="301"/>
    </location>
    <ligand>
        <name>Zn(2+)</name>
        <dbReference type="ChEBI" id="CHEBI:29105"/>
    </ligand>
</feature>
<dbReference type="GO" id="GO:0003924">
    <property type="term" value="F:GTPase activity"/>
    <property type="evidence" value="ECO:0007669"/>
    <property type="project" value="UniProtKB-UniRule"/>
</dbReference>
<keyword evidence="4 10" id="KW-0699">rRNA-binding</keyword>
<name>A0AAN5A171_9RHOB</name>
<accession>A0AAN5A171</accession>
<evidence type="ECO:0000313" key="15">
    <source>
        <dbReference type="EMBL" id="SDX90639.1"/>
    </source>
</evidence>
<dbReference type="InterPro" id="IPR010914">
    <property type="entry name" value="RsgA_GTPase_dom"/>
</dbReference>
<dbReference type="GO" id="GO:0046872">
    <property type="term" value="F:metal ion binding"/>
    <property type="evidence" value="ECO:0007669"/>
    <property type="project" value="UniProtKB-KW"/>
</dbReference>
<feature type="binding site" evidence="10">
    <location>
        <position position="299"/>
    </location>
    <ligand>
        <name>Zn(2+)</name>
        <dbReference type="ChEBI" id="CHEBI:29105"/>
    </ligand>
</feature>
<dbReference type="Pfam" id="PF03193">
    <property type="entry name" value="RsgA_GTPase"/>
    <property type="match status" value="1"/>
</dbReference>
<evidence type="ECO:0000256" key="2">
    <source>
        <dbReference type="ARBA" id="ARBA00022517"/>
    </source>
</evidence>
<dbReference type="GO" id="GO:0042274">
    <property type="term" value="P:ribosomal small subunit biogenesis"/>
    <property type="evidence" value="ECO:0007669"/>
    <property type="project" value="UniProtKB-UniRule"/>
</dbReference>
<dbReference type="Proteomes" id="UP000634647">
    <property type="component" value="Unassembled WGS sequence"/>
</dbReference>
<keyword evidence="16" id="KW-1185">Reference proteome</keyword>
<evidence type="ECO:0000256" key="1">
    <source>
        <dbReference type="ARBA" id="ARBA00022490"/>
    </source>
</evidence>
<evidence type="ECO:0000256" key="9">
    <source>
        <dbReference type="ARBA" id="ARBA00023134"/>
    </source>
</evidence>
<evidence type="ECO:0000313" key="17">
    <source>
        <dbReference type="Proteomes" id="UP000634647"/>
    </source>
</evidence>
<dbReference type="PROSITE" id="PS51721">
    <property type="entry name" value="G_CP"/>
    <property type="match status" value="1"/>
</dbReference>
<evidence type="ECO:0000259" key="13">
    <source>
        <dbReference type="PROSITE" id="PS51721"/>
    </source>
</evidence>